<evidence type="ECO:0000313" key="1">
    <source>
        <dbReference type="EMBL" id="ETO29760.1"/>
    </source>
</evidence>
<dbReference type="EMBL" id="ASPP01005857">
    <property type="protein sequence ID" value="ETO29760.1"/>
    <property type="molecule type" value="Genomic_DNA"/>
</dbReference>
<dbReference type="Proteomes" id="UP000023152">
    <property type="component" value="Unassembled WGS sequence"/>
</dbReference>
<reference evidence="1 2" key="1">
    <citation type="journal article" date="2013" name="Curr. Biol.">
        <title>The Genome of the Foraminiferan Reticulomyxa filosa.</title>
        <authorList>
            <person name="Glockner G."/>
            <person name="Hulsmann N."/>
            <person name="Schleicher M."/>
            <person name="Noegel A.A."/>
            <person name="Eichinger L."/>
            <person name="Gallinger C."/>
            <person name="Pawlowski J."/>
            <person name="Sierra R."/>
            <person name="Euteneuer U."/>
            <person name="Pillet L."/>
            <person name="Moustafa A."/>
            <person name="Platzer M."/>
            <person name="Groth M."/>
            <person name="Szafranski K."/>
            <person name="Schliwa M."/>
        </authorList>
    </citation>
    <scope>NUCLEOTIDE SEQUENCE [LARGE SCALE GENOMIC DNA]</scope>
</reference>
<accession>X6NTY7</accession>
<name>X6NTY7_RETFI</name>
<keyword evidence="2" id="KW-1185">Reference proteome</keyword>
<evidence type="ECO:0000313" key="2">
    <source>
        <dbReference type="Proteomes" id="UP000023152"/>
    </source>
</evidence>
<protein>
    <submittedName>
        <fullName evidence="1">Uncharacterized protein</fullName>
    </submittedName>
</protein>
<gene>
    <name evidence="1" type="ORF">RFI_07359</name>
</gene>
<sequence>MDDMHDNSESAPEAIEIGEDENVDEGNKNKKVSHQINKNIVYTWPSTLFLDFYLLCVCYIACSVLFLQWLFYFVFFPSWCVFPLSVFIFVFEMLPILCFAHRNLSCFFFFSRPNKEDIFHRKGCYFIKSVYPSIFLSLQSKKPTFCCVIWYLRLSFFYKKKNCKLVQEIFGRTKKQFLQFSCYQNLKQKEKTNKRAKGLNSTPKRKFPYVCPAKNQLKE</sequence>
<organism evidence="1 2">
    <name type="scientific">Reticulomyxa filosa</name>
    <dbReference type="NCBI Taxonomy" id="46433"/>
    <lineage>
        <taxon>Eukaryota</taxon>
        <taxon>Sar</taxon>
        <taxon>Rhizaria</taxon>
        <taxon>Retaria</taxon>
        <taxon>Foraminifera</taxon>
        <taxon>Monothalamids</taxon>
        <taxon>Reticulomyxidae</taxon>
        <taxon>Reticulomyxa</taxon>
    </lineage>
</organism>
<proteinExistence type="predicted"/>
<comment type="caution">
    <text evidence="1">The sequence shown here is derived from an EMBL/GenBank/DDBJ whole genome shotgun (WGS) entry which is preliminary data.</text>
</comment>
<dbReference type="AlphaFoldDB" id="X6NTY7"/>